<reference evidence="1 2" key="1">
    <citation type="submission" date="2020-05" db="EMBL/GenBank/DDBJ databases">
        <title>Compete genome of Limnobacter sp. SAORIC-580.</title>
        <authorList>
            <person name="Song J."/>
            <person name="Cho J.-C."/>
        </authorList>
    </citation>
    <scope>NUCLEOTIDE SEQUENCE [LARGE SCALE GENOMIC DNA]</scope>
    <source>
        <strain evidence="1 2">SAORIC-580</strain>
    </source>
</reference>
<dbReference type="GO" id="GO:0016740">
    <property type="term" value="F:transferase activity"/>
    <property type="evidence" value="ECO:0007669"/>
    <property type="project" value="UniProtKB-KW"/>
</dbReference>
<evidence type="ECO:0000313" key="2">
    <source>
        <dbReference type="Proteomes" id="UP000501130"/>
    </source>
</evidence>
<organism evidence="1 2">
    <name type="scientific">Limnobacter profundi</name>
    <dbReference type="NCBI Taxonomy" id="2732163"/>
    <lineage>
        <taxon>Bacteria</taxon>
        <taxon>Pseudomonadati</taxon>
        <taxon>Pseudomonadota</taxon>
        <taxon>Betaproteobacteria</taxon>
        <taxon>Burkholderiales</taxon>
        <taxon>Burkholderiaceae</taxon>
        <taxon>Limnobacter</taxon>
    </lineage>
</organism>
<dbReference type="Proteomes" id="UP000501130">
    <property type="component" value="Chromosome"/>
</dbReference>
<dbReference type="Gene3D" id="3.10.450.620">
    <property type="entry name" value="JHP933, nucleotidyltransferase-like core domain"/>
    <property type="match status" value="1"/>
</dbReference>
<accession>A0ABX6N9P5</accession>
<name>A0ABX6N9P5_9BURK</name>
<dbReference type="EMBL" id="CP053084">
    <property type="protein sequence ID" value="QJR30773.1"/>
    <property type="molecule type" value="Genomic_DNA"/>
</dbReference>
<dbReference type="Pfam" id="PF08843">
    <property type="entry name" value="AbiEii"/>
    <property type="match status" value="1"/>
</dbReference>
<sequence length="240" mass="26652">MFKRTHHQAIEQVLRLMNADLLKVHQCYFGGGTAIALRHGEYRESVDIDLMVSDLASYRALRTLVRESGSVLGLFNENTTLISQLREVRADQYGIRTAIGLGQHNIKFEIVLEGRIEFEMPKPTDEVCGVATLSVVDLLASKLLANSDRWADEGVFNRDLIDLAMMKPGFDVFAKALVKAETAYGQSIQQDLDKAIGKLLDKPDWLEKCMRAMGMSDTAPASLVTAILSLRGVLRKLNGI</sequence>
<keyword evidence="2" id="KW-1185">Reference proteome</keyword>
<keyword evidence="1" id="KW-0808">Transferase</keyword>
<dbReference type="InterPro" id="IPR014942">
    <property type="entry name" value="AbiEii"/>
</dbReference>
<dbReference type="RefSeq" id="WP_171100955.1">
    <property type="nucleotide sequence ID" value="NZ_CP053084.1"/>
</dbReference>
<evidence type="ECO:0000313" key="1">
    <source>
        <dbReference type="EMBL" id="QJR30773.1"/>
    </source>
</evidence>
<proteinExistence type="predicted"/>
<gene>
    <name evidence="1" type="ORF">HKT17_14220</name>
</gene>
<protein>
    <submittedName>
        <fullName evidence="1">Nucleotidyl transferase AbiEii/AbiGii toxin family protein</fullName>
    </submittedName>
</protein>